<dbReference type="EMBL" id="CAUYUJ010004830">
    <property type="protein sequence ID" value="CAK0811117.1"/>
    <property type="molecule type" value="Genomic_DNA"/>
</dbReference>
<gene>
    <name evidence="2" type="ORF">PCOR1329_LOCUS15857</name>
</gene>
<evidence type="ECO:0000313" key="3">
    <source>
        <dbReference type="Proteomes" id="UP001189429"/>
    </source>
</evidence>
<accession>A0ABN9QXM4</accession>
<feature type="compositionally biased region" description="Pro residues" evidence="1">
    <location>
        <begin position="193"/>
        <end position="202"/>
    </location>
</feature>
<organism evidence="2 3">
    <name type="scientific">Prorocentrum cordatum</name>
    <dbReference type="NCBI Taxonomy" id="2364126"/>
    <lineage>
        <taxon>Eukaryota</taxon>
        <taxon>Sar</taxon>
        <taxon>Alveolata</taxon>
        <taxon>Dinophyceae</taxon>
        <taxon>Prorocentrales</taxon>
        <taxon>Prorocentraceae</taxon>
        <taxon>Prorocentrum</taxon>
    </lineage>
</organism>
<feature type="region of interest" description="Disordered" evidence="1">
    <location>
        <begin position="96"/>
        <end position="305"/>
    </location>
</feature>
<dbReference type="Proteomes" id="UP001189429">
    <property type="component" value="Unassembled WGS sequence"/>
</dbReference>
<protein>
    <submittedName>
        <fullName evidence="2">Uncharacterized protein</fullName>
    </submittedName>
</protein>
<evidence type="ECO:0000313" key="2">
    <source>
        <dbReference type="EMBL" id="CAK0811117.1"/>
    </source>
</evidence>
<reference evidence="2" key="1">
    <citation type="submission" date="2023-10" db="EMBL/GenBank/DDBJ databases">
        <authorList>
            <person name="Chen Y."/>
            <person name="Shah S."/>
            <person name="Dougan E. K."/>
            <person name="Thang M."/>
            <person name="Chan C."/>
        </authorList>
    </citation>
    <scope>NUCLEOTIDE SEQUENCE [LARGE SCALE GENOMIC DNA]</scope>
</reference>
<proteinExistence type="predicted"/>
<sequence length="323" mass="34565">FWRRQGRQGRQGQVVRQGRQGQVLRQGRQVVRQGRQGQVLRQGRQVVRQGRQGQVRQGWQGQVFRQGQQVLRQGRQVWQRRRQVVSGLPLLWLPRPRAARDRRQPAPLRGSSPPARRVRQADAGAALLPPSGTPTAGRRLPTGRPAAPTRLPSGPPPRGSGTAGAGPGSHQQSVQDPAAARPPRGPRARLRRGPPPGPPRGPPASRRGRLEASESDNAACGRPRHRAGRGVERCAPGGPAERLPGGLGGAILGRPGKQRRAAAAGRGGGSAELSRRRSRVHLCSAALPRPHGGHTQASLSVPSARRGAYSVRITLQRRGQAGG</sequence>
<comment type="caution">
    <text evidence="2">The sequence shown here is derived from an EMBL/GenBank/DDBJ whole genome shotgun (WGS) entry which is preliminary data.</text>
</comment>
<feature type="non-terminal residue" evidence="2">
    <location>
        <position position="1"/>
    </location>
</feature>
<keyword evidence="3" id="KW-1185">Reference proteome</keyword>
<evidence type="ECO:0000256" key="1">
    <source>
        <dbReference type="SAM" id="MobiDB-lite"/>
    </source>
</evidence>
<name>A0ABN9QXM4_9DINO</name>